<sequence>MKRSLIFSLAIAIVITVLLTGCGVVKAVFSEGSNQGVVVVNTMPGTRLYVVSQAVYGRVTFGNGIVAGTQCFVPAALYPQSQTIVVTVHAYDLKGKYIGSRSHQFGFSYPQGGNYQNQQWDVQRWDLARN</sequence>
<reference evidence="1 2" key="1">
    <citation type="submission" date="2017-09" db="EMBL/GenBank/DDBJ databases">
        <title>Depth-based differentiation of microbial function through sediment-hosted aquifers and enrichment of novel symbionts in the deep terrestrial subsurface.</title>
        <authorList>
            <person name="Probst A.J."/>
            <person name="Ladd B."/>
            <person name="Jarett J.K."/>
            <person name="Geller-Mcgrath D.E."/>
            <person name="Sieber C.M."/>
            <person name="Emerson J.B."/>
            <person name="Anantharaman K."/>
            <person name="Thomas B.C."/>
            <person name="Malmstrom R."/>
            <person name="Stieglmeier M."/>
            <person name="Klingl A."/>
            <person name="Woyke T."/>
            <person name="Ryan C.M."/>
            <person name="Banfield J.F."/>
        </authorList>
    </citation>
    <scope>NUCLEOTIDE SEQUENCE [LARGE SCALE GENOMIC DNA]</scope>
    <source>
        <strain evidence="1">CG23_combo_of_CG06-09_8_20_14_all_54_14</strain>
    </source>
</reference>
<organism evidence="1 2">
    <name type="scientific">Candidatus Jorgensenbacteria bacterium CG23_combo_of_CG06-09_8_20_14_all_54_14</name>
    <dbReference type="NCBI Taxonomy" id="1974595"/>
    <lineage>
        <taxon>Bacteria</taxon>
        <taxon>Candidatus Joergenseniibacteriota</taxon>
    </lineage>
</organism>
<dbReference type="PROSITE" id="PS51257">
    <property type="entry name" value="PROKAR_LIPOPROTEIN"/>
    <property type="match status" value="1"/>
</dbReference>
<evidence type="ECO:0000313" key="2">
    <source>
        <dbReference type="Proteomes" id="UP000228812"/>
    </source>
</evidence>
<dbReference type="EMBL" id="PCRZ01000016">
    <property type="protein sequence ID" value="PIP30042.1"/>
    <property type="molecule type" value="Genomic_DNA"/>
</dbReference>
<proteinExistence type="predicted"/>
<dbReference type="Proteomes" id="UP000228812">
    <property type="component" value="Unassembled WGS sequence"/>
</dbReference>
<comment type="caution">
    <text evidence="1">The sequence shown here is derived from an EMBL/GenBank/DDBJ whole genome shotgun (WGS) entry which is preliminary data.</text>
</comment>
<protein>
    <submittedName>
        <fullName evidence="1">Uncharacterized protein</fullName>
    </submittedName>
</protein>
<dbReference type="AlphaFoldDB" id="A0A2G9ZA40"/>
<gene>
    <name evidence="1" type="ORF">COX26_00840</name>
</gene>
<evidence type="ECO:0000313" key="1">
    <source>
        <dbReference type="EMBL" id="PIP30042.1"/>
    </source>
</evidence>
<name>A0A2G9ZA40_9BACT</name>
<accession>A0A2G9ZA40</accession>